<dbReference type="Proteomes" id="UP001460270">
    <property type="component" value="Unassembled WGS sequence"/>
</dbReference>
<keyword evidence="2" id="KW-1185">Reference proteome</keyword>
<evidence type="ECO:0000313" key="2">
    <source>
        <dbReference type="Proteomes" id="UP001460270"/>
    </source>
</evidence>
<dbReference type="AlphaFoldDB" id="A0AAW0N8F6"/>
<reference evidence="2" key="1">
    <citation type="submission" date="2024-04" db="EMBL/GenBank/DDBJ databases">
        <title>Salinicola lusitanus LLJ914,a marine bacterium isolated from the Okinawa Trough.</title>
        <authorList>
            <person name="Li J."/>
        </authorList>
    </citation>
    <scope>NUCLEOTIDE SEQUENCE [LARGE SCALE GENOMIC DNA]</scope>
</reference>
<organism evidence="1 2">
    <name type="scientific">Mugilogobius chulae</name>
    <name type="common">yellowstripe goby</name>
    <dbReference type="NCBI Taxonomy" id="88201"/>
    <lineage>
        <taxon>Eukaryota</taxon>
        <taxon>Metazoa</taxon>
        <taxon>Chordata</taxon>
        <taxon>Craniata</taxon>
        <taxon>Vertebrata</taxon>
        <taxon>Euteleostomi</taxon>
        <taxon>Actinopterygii</taxon>
        <taxon>Neopterygii</taxon>
        <taxon>Teleostei</taxon>
        <taxon>Neoteleostei</taxon>
        <taxon>Acanthomorphata</taxon>
        <taxon>Gobiaria</taxon>
        <taxon>Gobiiformes</taxon>
        <taxon>Gobioidei</taxon>
        <taxon>Gobiidae</taxon>
        <taxon>Gobionellinae</taxon>
        <taxon>Mugilogobius</taxon>
    </lineage>
</organism>
<sequence>MTSININSTPAIAPVPAPFPTSCPCSSSCHSSRPYSISCHSFVLLPELLLWSQLQMDGQLW</sequence>
<dbReference type="EMBL" id="JBBPFD010000019">
    <property type="protein sequence ID" value="KAK7886505.1"/>
    <property type="molecule type" value="Genomic_DNA"/>
</dbReference>
<evidence type="ECO:0000313" key="1">
    <source>
        <dbReference type="EMBL" id="KAK7886505.1"/>
    </source>
</evidence>
<protein>
    <submittedName>
        <fullName evidence="1">Uncharacterized protein</fullName>
    </submittedName>
</protein>
<name>A0AAW0N8F6_9GOBI</name>
<gene>
    <name evidence="1" type="ORF">WMY93_026126</name>
</gene>
<comment type="caution">
    <text evidence="1">The sequence shown here is derived from an EMBL/GenBank/DDBJ whole genome shotgun (WGS) entry which is preliminary data.</text>
</comment>
<accession>A0AAW0N8F6</accession>
<proteinExistence type="predicted"/>